<gene>
    <name evidence="7" type="ORF">ABLV49_03625</name>
</gene>
<dbReference type="PANTHER" id="PTHR38097:SF2">
    <property type="entry name" value="DNA-BINDING PROTEIN STPA"/>
    <property type="match status" value="1"/>
</dbReference>
<name>A0AAU7LVH6_9BURK</name>
<organism evidence="7">
    <name type="scientific">Polaromonas hydrogenivorans</name>
    <dbReference type="NCBI Taxonomy" id="335476"/>
    <lineage>
        <taxon>Bacteria</taxon>
        <taxon>Pseudomonadati</taxon>
        <taxon>Pseudomonadota</taxon>
        <taxon>Betaproteobacteria</taxon>
        <taxon>Burkholderiales</taxon>
        <taxon>Comamonadaceae</taxon>
        <taxon>Polaromonas</taxon>
    </lineage>
</organism>
<dbReference type="GO" id="GO:0003677">
    <property type="term" value="F:DNA binding"/>
    <property type="evidence" value="ECO:0007669"/>
    <property type="project" value="UniProtKB-KW"/>
</dbReference>
<evidence type="ECO:0000256" key="4">
    <source>
        <dbReference type="ARBA" id="ARBA00023125"/>
    </source>
</evidence>
<dbReference type="RefSeq" id="WP_349280235.1">
    <property type="nucleotide sequence ID" value="NZ_CBCSCU010000019.1"/>
</dbReference>
<comment type="similarity">
    <text evidence="2">Belongs to the histone-like protein H-NS family.</text>
</comment>
<feature type="coiled-coil region" evidence="5">
    <location>
        <begin position="4"/>
        <end position="31"/>
    </location>
</feature>
<dbReference type="GO" id="GO:0009295">
    <property type="term" value="C:nucleoid"/>
    <property type="evidence" value="ECO:0007669"/>
    <property type="project" value="UniProtKB-SubCell"/>
</dbReference>
<keyword evidence="4" id="KW-0238">DNA-binding</keyword>
<comment type="subcellular location">
    <subcellularLocation>
        <location evidence="1">Cytoplasm</location>
        <location evidence="1">Nucleoid</location>
    </subcellularLocation>
</comment>
<reference evidence="7" key="1">
    <citation type="submission" date="2024-05" db="EMBL/GenBank/DDBJ databases">
        <authorList>
            <person name="Bunk B."/>
            <person name="Swiderski J."/>
            <person name="Sproer C."/>
            <person name="Thiel V."/>
        </authorList>
    </citation>
    <scope>NUCLEOTIDE SEQUENCE</scope>
    <source>
        <strain evidence="7">DSM 17735</strain>
    </source>
</reference>
<sequence length="113" mass="12568">MTKSNELQQQIDDYEAKLNELRKQQDAERKGERTQAISAAKELIKTYDLTASDLGFSGKGTAKKVTSDKRNVVAPKYQDPASGKTWTGRGKSPAWLSAQLAAGRDKQEFLIQH</sequence>
<evidence type="ECO:0000313" key="7">
    <source>
        <dbReference type="EMBL" id="XBP70913.1"/>
    </source>
</evidence>
<dbReference type="SUPFAM" id="SSF81273">
    <property type="entry name" value="H-NS histone-like proteins"/>
    <property type="match status" value="1"/>
</dbReference>
<protein>
    <submittedName>
        <fullName evidence="7">H-NS histone family protein</fullName>
    </submittedName>
</protein>
<dbReference type="SMART" id="SM00528">
    <property type="entry name" value="HNS"/>
    <property type="match status" value="1"/>
</dbReference>
<keyword evidence="3" id="KW-0963">Cytoplasm</keyword>
<dbReference type="InterPro" id="IPR027444">
    <property type="entry name" value="H-NS_C_dom"/>
</dbReference>
<evidence type="ECO:0000259" key="6">
    <source>
        <dbReference type="SMART" id="SM00528"/>
    </source>
</evidence>
<dbReference type="Pfam" id="PF00816">
    <property type="entry name" value="Histone_HNS"/>
    <property type="match status" value="1"/>
</dbReference>
<dbReference type="AlphaFoldDB" id="A0AAU7LVH6"/>
<feature type="domain" description="DNA-binding protein H-NS-like C-terminal" evidence="6">
    <location>
        <begin position="67"/>
        <end position="111"/>
    </location>
</feature>
<dbReference type="PANTHER" id="PTHR38097">
    <property type="match status" value="1"/>
</dbReference>
<dbReference type="InterPro" id="IPR037150">
    <property type="entry name" value="H-NS_C_dom_sf"/>
</dbReference>
<evidence type="ECO:0000256" key="2">
    <source>
        <dbReference type="ARBA" id="ARBA00010610"/>
    </source>
</evidence>
<proteinExistence type="inferred from homology"/>
<evidence type="ECO:0000256" key="5">
    <source>
        <dbReference type="SAM" id="Coils"/>
    </source>
</evidence>
<dbReference type="Gene3D" id="4.10.430.10">
    <property type="entry name" value="Histone-like protein H-NS, C-terminal domain"/>
    <property type="match status" value="1"/>
</dbReference>
<accession>A0AAU7LVH6</accession>
<evidence type="ECO:0000256" key="3">
    <source>
        <dbReference type="ARBA" id="ARBA00022490"/>
    </source>
</evidence>
<evidence type="ECO:0000256" key="1">
    <source>
        <dbReference type="ARBA" id="ARBA00004453"/>
    </source>
</evidence>
<keyword evidence="5" id="KW-0175">Coiled coil</keyword>
<dbReference type="EMBL" id="CP157675">
    <property type="protein sequence ID" value="XBP70913.1"/>
    <property type="molecule type" value="Genomic_DNA"/>
</dbReference>